<dbReference type="RefSeq" id="WP_229741267.1">
    <property type="nucleotide sequence ID" value="NZ_BMGK01000001.1"/>
</dbReference>
<name>A0A8J2Y8V3_9FLAO</name>
<keyword evidence="2" id="KW-0413">Isomerase</keyword>
<protein>
    <submittedName>
        <fullName evidence="4">Thioredoxin</fullName>
    </submittedName>
</protein>
<dbReference type="Gene3D" id="1.50.10.10">
    <property type="match status" value="1"/>
</dbReference>
<feature type="domain" description="Spermatogenesis-associated protein 20-like TRX" evidence="3">
    <location>
        <begin position="3"/>
        <end position="157"/>
    </location>
</feature>
<dbReference type="InterPro" id="IPR004879">
    <property type="entry name" value="Ssp411-like_TRX"/>
</dbReference>
<organism evidence="4 5">
    <name type="scientific">Planktosalinus lacus</name>
    <dbReference type="NCBI Taxonomy" id="1526573"/>
    <lineage>
        <taxon>Bacteria</taxon>
        <taxon>Pseudomonadati</taxon>
        <taxon>Bacteroidota</taxon>
        <taxon>Flavobacteriia</taxon>
        <taxon>Flavobacteriales</taxon>
        <taxon>Flavobacteriaceae</taxon>
        <taxon>Planktosalinus</taxon>
    </lineage>
</organism>
<evidence type="ECO:0000256" key="1">
    <source>
        <dbReference type="ARBA" id="ARBA00008558"/>
    </source>
</evidence>
<dbReference type="PANTHER" id="PTHR42899">
    <property type="entry name" value="SPERMATOGENESIS-ASSOCIATED PROTEIN 20"/>
    <property type="match status" value="1"/>
</dbReference>
<dbReference type="EMBL" id="BMGK01000001">
    <property type="protein sequence ID" value="GGD83270.1"/>
    <property type="molecule type" value="Genomic_DNA"/>
</dbReference>
<dbReference type="GO" id="GO:0005975">
    <property type="term" value="P:carbohydrate metabolic process"/>
    <property type="evidence" value="ECO:0007669"/>
    <property type="project" value="InterPro"/>
</dbReference>
<comment type="caution">
    <text evidence="4">The sequence shown here is derived from an EMBL/GenBank/DDBJ whole genome shotgun (WGS) entry which is preliminary data.</text>
</comment>
<dbReference type="GO" id="GO:0016853">
    <property type="term" value="F:isomerase activity"/>
    <property type="evidence" value="ECO:0007669"/>
    <property type="project" value="UniProtKB-KW"/>
</dbReference>
<dbReference type="Pfam" id="PF03190">
    <property type="entry name" value="Thioredox_DsbH"/>
    <property type="match status" value="1"/>
</dbReference>
<reference evidence="4" key="2">
    <citation type="submission" date="2020-09" db="EMBL/GenBank/DDBJ databases">
        <authorList>
            <person name="Sun Q."/>
            <person name="Zhou Y."/>
        </authorList>
    </citation>
    <scope>NUCLEOTIDE SEQUENCE</scope>
    <source>
        <strain evidence="4">CGMCC 1.12924</strain>
    </source>
</reference>
<dbReference type="Pfam" id="PF07221">
    <property type="entry name" value="GlcNAc_2-epim"/>
    <property type="match status" value="1"/>
</dbReference>
<dbReference type="CDD" id="cd02955">
    <property type="entry name" value="SSP411"/>
    <property type="match status" value="1"/>
</dbReference>
<dbReference type="InterPro" id="IPR008928">
    <property type="entry name" value="6-hairpin_glycosidase_sf"/>
</dbReference>
<evidence type="ECO:0000313" key="4">
    <source>
        <dbReference type="EMBL" id="GGD83270.1"/>
    </source>
</evidence>
<dbReference type="PIRSF" id="PIRSF006402">
    <property type="entry name" value="UCP006402_thioredoxin"/>
    <property type="match status" value="1"/>
</dbReference>
<dbReference type="Gene3D" id="3.40.30.10">
    <property type="entry name" value="Glutaredoxin"/>
    <property type="match status" value="1"/>
</dbReference>
<dbReference type="InterPro" id="IPR010819">
    <property type="entry name" value="AGE/CE"/>
</dbReference>
<dbReference type="AlphaFoldDB" id="A0A8J2Y8V3"/>
<dbReference type="SUPFAM" id="SSF48208">
    <property type="entry name" value="Six-hairpin glycosidases"/>
    <property type="match status" value="1"/>
</dbReference>
<dbReference type="InterPro" id="IPR024705">
    <property type="entry name" value="Ssp411"/>
</dbReference>
<dbReference type="InterPro" id="IPR012341">
    <property type="entry name" value="6hp_glycosidase-like_sf"/>
</dbReference>
<evidence type="ECO:0000313" key="5">
    <source>
        <dbReference type="Proteomes" id="UP000652231"/>
    </source>
</evidence>
<dbReference type="SUPFAM" id="SSF52833">
    <property type="entry name" value="Thioredoxin-like"/>
    <property type="match status" value="1"/>
</dbReference>
<dbReference type="Proteomes" id="UP000652231">
    <property type="component" value="Unassembled WGS sequence"/>
</dbReference>
<accession>A0A8J2Y8V3</accession>
<sequence>MHTNELIHETSPYLLQHAHNPVNWCAWSKGVLKKAQTENKLLLISIGYSTCHWCHVMEEECFENEVVAKVMNQHFINIKVDREERPDVDQVYMNALQLMTGSGGWPLNIVALPDGRPVWGATFLNKERWIEVLQQLQKLHKNQPKTLIEYASKLLEGIKTMDLVSKNNEDQNFKDFDYEELLSGWSRQFDQTNGGTKGAPKFMMPNNLHFLLRYAFQNNDKQLLDYVNLSLTKMAYGGVFDHINGGFSRYSVDERWHVPHFEKMLYDNAQLVSLYSDAYLIHKNPLFKEVVYKTLEFIKRELSNEEGGFYSALDADSINEFGVLEEGAYYVFTKEELQKELNNDFQLFADYYNINSFGKWEKERYVLIRTQSDEEFCKKHNLTLSEFKNKKTLWSETLLNHRTTKNRPRLDNKIICSWNAMIIKAYMDAYKAFNEDEFLDIALKNTSFICQKLWPNEQKLMRNYTNGKVAAVGFLEDYAHLISAFIALYESTFNEEWVKRANKLTEICYEDFFDNQSGMFFYSSAHREQLISKTIEIRDNVIPSSNSVMAKNLQWLGTFYDNTKYTNTSRVMLSSVLQELKKYPQGFSNWLDLQLNHSHPFYELVICGSKAVKKSSVVNSHYLPNKLLAGTTQENNFPLFRNRFEDGKTNLYLCTHGTCNLPETRVSKIISTIKFN</sequence>
<reference evidence="4" key="1">
    <citation type="journal article" date="2014" name="Int. J. Syst. Evol. Microbiol.">
        <title>Complete genome sequence of Corynebacterium casei LMG S-19264T (=DSM 44701T), isolated from a smear-ripened cheese.</title>
        <authorList>
            <consortium name="US DOE Joint Genome Institute (JGI-PGF)"/>
            <person name="Walter F."/>
            <person name="Albersmeier A."/>
            <person name="Kalinowski J."/>
            <person name="Ruckert C."/>
        </authorList>
    </citation>
    <scope>NUCLEOTIDE SEQUENCE</scope>
    <source>
        <strain evidence="4">CGMCC 1.12924</strain>
    </source>
</reference>
<dbReference type="InterPro" id="IPR036249">
    <property type="entry name" value="Thioredoxin-like_sf"/>
</dbReference>
<keyword evidence="5" id="KW-1185">Reference proteome</keyword>
<gene>
    <name evidence="4" type="primary">yyaL</name>
    <name evidence="4" type="ORF">GCM10011312_04250</name>
</gene>
<evidence type="ECO:0000256" key="2">
    <source>
        <dbReference type="ARBA" id="ARBA00023235"/>
    </source>
</evidence>
<comment type="similarity">
    <text evidence="1">Belongs to the N-acylglucosamine 2-epimerase family.</text>
</comment>
<evidence type="ECO:0000259" key="3">
    <source>
        <dbReference type="Pfam" id="PF03190"/>
    </source>
</evidence>
<dbReference type="PANTHER" id="PTHR42899:SF1">
    <property type="entry name" value="SPERMATOGENESIS-ASSOCIATED PROTEIN 20"/>
    <property type="match status" value="1"/>
</dbReference>
<proteinExistence type="inferred from homology"/>